<evidence type="ECO:0000313" key="1">
    <source>
        <dbReference type="EMBL" id="KAG6495990.1"/>
    </source>
</evidence>
<sequence>MESQDGGGNGSRTPAEKKLFDDWLAGKRSGLMALDHERKKGVPWTQEEHRLFLQRSTAKEIGVTSRAIS</sequence>
<dbReference type="Proteomes" id="UP000734854">
    <property type="component" value="Unassembled WGS sequence"/>
</dbReference>
<reference evidence="1 2" key="1">
    <citation type="submission" date="2020-08" db="EMBL/GenBank/DDBJ databases">
        <title>Plant Genome Project.</title>
        <authorList>
            <person name="Zhang R.-G."/>
        </authorList>
    </citation>
    <scope>NUCLEOTIDE SEQUENCE [LARGE SCALE GENOMIC DNA]</scope>
    <source>
        <tissue evidence="1">Rhizome</tissue>
    </source>
</reference>
<accession>A0A8J5FW21</accession>
<gene>
    <name evidence="1" type="ORF">ZIOFF_043837</name>
</gene>
<keyword evidence="2" id="KW-1185">Reference proteome</keyword>
<proteinExistence type="predicted"/>
<dbReference type="AlphaFoldDB" id="A0A8J5FW21"/>
<protein>
    <submittedName>
        <fullName evidence="1">Uncharacterized protein</fullName>
    </submittedName>
</protein>
<dbReference type="EMBL" id="JACMSC010000012">
    <property type="protein sequence ID" value="KAG6495990.1"/>
    <property type="molecule type" value="Genomic_DNA"/>
</dbReference>
<organism evidence="1 2">
    <name type="scientific">Zingiber officinale</name>
    <name type="common">Ginger</name>
    <name type="synonym">Amomum zingiber</name>
    <dbReference type="NCBI Taxonomy" id="94328"/>
    <lineage>
        <taxon>Eukaryota</taxon>
        <taxon>Viridiplantae</taxon>
        <taxon>Streptophyta</taxon>
        <taxon>Embryophyta</taxon>
        <taxon>Tracheophyta</taxon>
        <taxon>Spermatophyta</taxon>
        <taxon>Magnoliopsida</taxon>
        <taxon>Liliopsida</taxon>
        <taxon>Zingiberales</taxon>
        <taxon>Zingiberaceae</taxon>
        <taxon>Zingiber</taxon>
    </lineage>
</organism>
<name>A0A8J5FW21_ZINOF</name>
<evidence type="ECO:0000313" key="2">
    <source>
        <dbReference type="Proteomes" id="UP000734854"/>
    </source>
</evidence>
<comment type="caution">
    <text evidence="1">The sequence shown here is derived from an EMBL/GenBank/DDBJ whole genome shotgun (WGS) entry which is preliminary data.</text>
</comment>